<dbReference type="InterPro" id="IPR008271">
    <property type="entry name" value="Ser/Thr_kinase_AS"/>
</dbReference>
<feature type="domain" description="Protein kinase" evidence="10">
    <location>
        <begin position="15"/>
        <end position="276"/>
    </location>
</feature>
<dbReference type="EMBL" id="BAABHK010000001">
    <property type="protein sequence ID" value="GAA4619698.1"/>
    <property type="molecule type" value="Genomic_DNA"/>
</dbReference>
<keyword evidence="6 7" id="KW-0067">ATP-binding</keyword>
<gene>
    <name evidence="11" type="ORF">GCM10023196_000730</name>
</gene>
<evidence type="ECO:0000256" key="4">
    <source>
        <dbReference type="ARBA" id="ARBA00022741"/>
    </source>
</evidence>
<feature type="transmembrane region" description="Helical" evidence="9">
    <location>
        <begin position="379"/>
        <end position="399"/>
    </location>
</feature>
<dbReference type="Gene3D" id="3.30.200.20">
    <property type="entry name" value="Phosphorylase Kinase, domain 1"/>
    <property type="match status" value="1"/>
</dbReference>
<proteinExistence type="predicted"/>
<dbReference type="Gene3D" id="1.10.510.10">
    <property type="entry name" value="Transferase(Phosphotransferase) domain 1"/>
    <property type="match status" value="1"/>
</dbReference>
<feature type="transmembrane region" description="Helical" evidence="9">
    <location>
        <begin position="438"/>
        <end position="457"/>
    </location>
</feature>
<dbReference type="PANTHER" id="PTHR43289:SF6">
    <property type="entry name" value="SERINE_THREONINE-PROTEIN KINASE NEKL-3"/>
    <property type="match status" value="1"/>
</dbReference>
<keyword evidence="3" id="KW-0808">Transferase</keyword>
<dbReference type="PROSITE" id="PS00108">
    <property type="entry name" value="PROTEIN_KINASE_ST"/>
    <property type="match status" value="1"/>
</dbReference>
<feature type="transmembrane region" description="Helical" evidence="9">
    <location>
        <begin position="352"/>
        <end position="373"/>
    </location>
</feature>
<keyword evidence="12" id="KW-1185">Reference proteome</keyword>
<dbReference type="Proteomes" id="UP001501442">
    <property type="component" value="Unassembled WGS sequence"/>
</dbReference>
<evidence type="ECO:0000256" key="2">
    <source>
        <dbReference type="ARBA" id="ARBA00022527"/>
    </source>
</evidence>
<evidence type="ECO:0000259" key="10">
    <source>
        <dbReference type="PROSITE" id="PS50011"/>
    </source>
</evidence>
<dbReference type="SMART" id="SM00220">
    <property type="entry name" value="S_TKc"/>
    <property type="match status" value="1"/>
</dbReference>
<dbReference type="SUPFAM" id="SSF56112">
    <property type="entry name" value="Protein kinase-like (PK-like)"/>
    <property type="match status" value="1"/>
</dbReference>
<dbReference type="EC" id="2.7.11.1" evidence="1"/>
<dbReference type="PROSITE" id="PS50011">
    <property type="entry name" value="PROTEIN_KINASE_DOM"/>
    <property type="match status" value="1"/>
</dbReference>
<dbReference type="PROSITE" id="PS00107">
    <property type="entry name" value="PROTEIN_KINASE_ATP"/>
    <property type="match status" value="1"/>
</dbReference>
<keyword evidence="4 7" id="KW-0547">Nucleotide-binding</keyword>
<evidence type="ECO:0000256" key="6">
    <source>
        <dbReference type="ARBA" id="ARBA00022840"/>
    </source>
</evidence>
<evidence type="ECO:0000256" key="1">
    <source>
        <dbReference type="ARBA" id="ARBA00012513"/>
    </source>
</evidence>
<evidence type="ECO:0000256" key="8">
    <source>
        <dbReference type="SAM" id="MobiDB-lite"/>
    </source>
</evidence>
<evidence type="ECO:0000313" key="11">
    <source>
        <dbReference type="EMBL" id="GAA4619698.1"/>
    </source>
</evidence>
<dbReference type="InterPro" id="IPR017441">
    <property type="entry name" value="Protein_kinase_ATP_BS"/>
</dbReference>
<dbReference type="PANTHER" id="PTHR43289">
    <property type="entry name" value="MITOGEN-ACTIVATED PROTEIN KINASE KINASE KINASE 20-RELATED"/>
    <property type="match status" value="1"/>
</dbReference>
<protein>
    <recommendedName>
        <fullName evidence="1">non-specific serine/threonine protein kinase</fullName>
        <ecNumber evidence="1">2.7.11.1</ecNumber>
    </recommendedName>
</protein>
<feature type="region of interest" description="Disordered" evidence="8">
    <location>
        <begin position="269"/>
        <end position="342"/>
    </location>
</feature>
<evidence type="ECO:0000256" key="3">
    <source>
        <dbReference type="ARBA" id="ARBA00022679"/>
    </source>
</evidence>
<keyword evidence="9" id="KW-0812">Transmembrane</keyword>
<feature type="transmembrane region" description="Helical" evidence="9">
    <location>
        <begin position="497"/>
        <end position="517"/>
    </location>
</feature>
<dbReference type="InterPro" id="IPR011009">
    <property type="entry name" value="Kinase-like_dom_sf"/>
</dbReference>
<evidence type="ECO:0000256" key="5">
    <source>
        <dbReference type="ARBA" id="ARBA00022777"/>
    </source>
</evidence>
<accession>A0ABP8U0R7</accession>
<evidence type="ECO:0000313" key="12">
    <source>
        <dbReference type="Proteomes" id="UP001501442"/>
    </source>
</evidence>
<evidence type="ECO:0000256" key="9">
    <source>
        <dbReference type="SAM" id="Phobius"/>
    </source>
</evidence>
<feature type="transmembrane region" description="Helical" evidence="9">
    <location>
        <begin position="469"/>
        <end position="491"/>
    </location>
</feature>
<reference evidence="12" key="1">
    <citation type="journal article" date="2019" name="Int. J. Syst. Evol. Microbiol.">
        <title>The Global Catalogue of Microorganisms (GCM) 10K type strain sequencing project: providing services to taxonomists for standard genome sequencing and annotation.</title>
        <authorList>
            <consortium name="The Broad Institute Genomics Platform"/>
            <consortium name="The Broad Institute Genome Sequencing Center for Infectious Disease"/>
            <person name="Wu L."/>
            <person name="Ma J."/>
        </authorList>
    </citation>
    <scope>NUCLEOTIDE SEQUENCE [LARGE SCALE GENOMIC DNA]</scope>
    <source>
        <strain evidence="12">JCM 17939</strain>
    </source>
</reference>
<dbReference type="InterPro" id="IPR000719">
    <property type="entry name" value="Prot_kinase_dom"/>
</dbReference>
<feature type="compositionally biased region" description="Polar residues" evidence="8">
    <location>
        <begin position="318"/>
        <end position="328"/>
    </location>
</feature>
<organism evidence="11 12">
    <name type="scientific">Actinoallomurus vinaceus</name>
    <dbReference type="NCBI Taxonomy" id="1080074"/>
    <lineage>
        <taxon>Bacteria</taxon>
        <taxon>Bacillati</taxon>
        <taxon>Actinomycetota</taxon>
        <taxon>Actinomycetes</taxon>
        <taxon>Streptosporangiales</taxon>
        <taxon>Thermomonosporaceae</taxon>
        <taxon>Actinoallomurus</taxon>
    </lineage>
</organism>
<keyword evidence="9" id="KW-0472">Membrane</keyword>
<evidence type="ECO:0000256" key="7">
    <source>
        <dbReference type="PROSITE-ProRule" id="PRU10141"/>
    </source>
</evidence>
<dbReference type="Pfam" id="PF00069">
    <property type="entry name" value="Pkinase"/>
    <property type="match status" value="1"/>
</dbReference>
<feature type="transmembrane region" description="Helical" evidence="9">
    <location>
        <begin position="411"/>
        <end position="432"/>
    </location>
</feature>
<comment type="caution">
    <text evidence="11">The sequence shown here is derived from an EMBL/GenBank/DDBJ whole genome shotgun (WGS) entry which is preliminary data.</text>
</comment>
<feature type="binding site" evidence="7">
    <location>
        <position position="44"/>
    </location>
    <ligand>
        <name>ATP</name>
        <dbReference type="ChEBI" id="CHEBI:30616"/>
    </ligand>
</feature>
<dbReference type="RefSeq" id="WP_345428101.1">
    <property type="nucleotide sequence ID" value="NZ_BAABHK010000001.1"/>
</dbReference>
<keyword evidence="9" id="KW-1133">Transmembrane helix</keyword>
<keyword evidence="2" id="KW-0723">Serine/threonine-protein kinase</keyword>
<dbReference type="CDD" id="cd14014">
    <property type="entry name" value="STKc_PknB_like"/>
    <property type="match status" value="1"/>
</dbReference>
<keyword evidence="5" id="KW-0418">Kinase</keyword>
<name>A0ABP8U0R7_9ACTN</name>
<sequence length="518" mass="54592">MGGEHRAGDVIDGRFLLKERLGTGGMGTVWRAHHEHLEIDVALKQMIIPAGGAIPEDLLMRARREGRTLARMPPHPGIVSVRDLITVDGLPWLVMDLVEGRPLKQIVWEDGPLTEERTADLAEQLLRALRFVHGHGVLHRDLKPGNILIDATGEATLVDFGIAVHADDTTLTGSGALIGTPGYIDPERLRGQRPTEASDLFSLAATLYYAVEGKAPFHRDNPAATVHATLYERPISMHRAAALRELIEDMLAPDATKRPPAEEALQRLRAVGTPTVTAEAAGTGPEPDGGQATAGTPPPTSGRERLSEAPTAGPGDASPQSSTLQADSPLNGGMPKAGQDDRSRASKLWRNIALVLTGLSLVGTPLVLGMGFAHPAVHAPYYAAAFLLPLSVVTVFSIVRFAITRYEMVTGVSLAMGTITTLIGVFVGLIVGALVGDLFAGAVIGALILGAVGIAYGAGGLKPDPSPSWGAAIVASLFCAVVWTPLIEAVGYLTQHWAVHSSVGFLNTWAGALVRLFG</sequence>